<evidence type="ECO:0000313" key="2">
    <source>
        <dbReference type="Proteomes" id="UP000440578"/>
    </source>
</evidence>
<reference evidence="1 2" key="1">
    <citation type="submission" date="2019-07" db="EMBL/GenBank/DDBJ databases">
        <title>Draft genome assembly of a fouling barnacle, Amphibalanus amphitrite (Darwin, 1854): The first reference genome for Thecostraca.</title>
        <authorList>
            <person name="Kim W."/>
        </authorList>
    </citation>
    <scope>NUCLEOTIDE SEQUENCE [LARGE SCALE GENOMIC DNA]</scope>
    <source>
        <strain evidence="1">SNU_AA5</strain>
        <tissue evidence="1">Soma without cirri and trophi</tissue>
    </source>
</reference>
<dbReference type="Proteomes" id="UP000440578">
    <property type="component" value="Unassembled WGS sequence"/>
</dbReference>
<keyword evidence="2" id="KW-1185">Reference proteome</keyword>
<dbReference type="EMBL" id="VIIS01000105">
    <property type="protein sequence ID" value="KAF0313184.1"/>
    <property type="molecule type" value="Genomic_DNA"/>
</dbReference>
<protein>
    <submittedName>
        <fullName evidence="1">Uncharacterized protein</fullName>
    </submittedName>
</protein>
<proteinExistence type="predicted"/>
<organism evidence="1 2">
    <name type="scientific">Amphibalanus amphitrite</name>
    <name type="common">Striped barnacle</name>
    <name type="synonym">Balanus amphitrite</name>
    <dbReference type="NCBI Taxonomy" id="1232801"/>
    <lineage>
        <taxon>Eukaryota</taxon>
        <taxon>Metazoa</taxon>
        <taxon>Ecdysozoa</taxon>
        <taxon>Arthropoda</taxon>
        <taxon>Crustacea</taxon>
        <taxon>Multicrustacea</taxon>
        <taxon>Cirripedia</taxon>
        <taxon>Thoracica</taxon>
        <taxon>Thoracicalcarea</taxon>
        <taxon>Balanomorpha</taxon>
        <taxon>Balanoidea</taxon>
        <taxon>Balanidae</taxon>
        <taxon>Amphibalaninae</taxon>
        <taxon>Amphibalanus</taxon>
    </lineage>
</organism>
<name>A0A6A4XB42_AMPAM</name>
<sequence>MRRICTIEFESLWVGSARLRCAVGPAKSQFIDTVRKVMQAPEWFVFIDEQETLEINFGRCVQFTVHFRGPKAQKLQYDFDRLFSFGSVDGPAIFIPGYFNSARKNSVPYELCGALDPEDADKYIENIQGGSFEFPDFLNFSSGQHVLPSLLLSLAAAVLCRLLV</sequence>
<accession>A0A6A4XB42</accession>
<comment type="caution">
    <text evidence="1">The sequence shown here is derived from an EMBL/GenBank/DDBJ whole genome shotgun (WGS) entry which is preliminary data.</text>
</comment>
<dbReference type="OrthoDB" id="159229at2759"/>
<evidence type="ECO:0000313" key="1">
    <source>
        <dbReference type="EMBL" id="KAF0313184.1"/>
    </source>
</evidence>
<gene>
    <name evidence="1" type="ORF">FJT64_016242</name>
</gene>
<dbReference type="AlphaFoldDB" id="A0A6A4XB42"/>